<comment type="caution">
    <text evidence="2">The sequence shown here is derived from an EMBL/GenBank/DDBJ whole genome shotgun (WGS) entry which is preliminary data.</text>
</comment>
<organism evidence="2 3">
    <name type="scientific">Pleurodeles waltl</name>
    <name type="common">Iberian ribbed newt</name>
    <dbReference type="NCBI Taxonomy" id="8319"/>
    <lineage>
        <taxon>Eukaryota</taxon>
        <taxon>Metazoa</taxon>
        <taxon>Chordata</taxon>
        <taxon>Craniata</taxon>
        <taxon>Vertebrata</taxon>
        <taxon>Euteleostomi</taxon>
        <taxon>Amphibia</taxon>
        <taxon>Batrachia</taxon>
        <taxon>Caudata</taxon>
        <taxon>Salamandroidea</taxon>
        <taxon>Salamandridae</taxon>
        <taxon>Pleurodelinae</taxon>
        <taxon>Pleurodeles</taxon>
    </lineage>
</organism>
<reference evidence="2" key="1">
    <citation type="journal article" date="2022" name="bioRxiv">
        <title>Sequencing and chromosome-scale assembly of the giantPleurodeles waltlgenome.</title>
        <authorList>
            <person name="Brown T."/>
            <person name="Elewa A."/>
            <person name="Iarovenko S."/>
            <person name="Subramanian E."/>
            <person name="Araus A.J."/>
            <person name="Petzold A."/>
            <person name="Susuki M."/>
            <person name="Suzuki K.-i.T."/>
            <person name="Hayashi T."/>
            <person name="Toyoda A."/>
            <person name="Oliveira C."/>
            <person name="Osipova E."/>
            <person name="Leigh N.D."/>
            <person name="Simon A."/>
            <person name="Yun M.H."/>
        </authorList>
    </citation>
    <scope>NUCLEOTIDE SEQUENCE</scope>
    <source>
        <strain evidence="2">20211129_DDA</strain>
        <tissue evidence="2">Liver</tissue>
    </source>
</reference>
<gene>
    <name evidence="2" type="ORF">NDU88_008083</name>
</gene>
<accession>A0AAV7VRI9</accession>
<feature type="compositionally biased region" description="Basic residues" evidence="1">
    <location>
        <begin position="48"/>
        <end position="69"/>
    </location>
</feature>
<evidence type="ECO:0000256" key="1">
    <source>
        <dbReference type="SAM" id="MobiDB-lite"/>
    </source>
</evidence>
<protein>
    <submittedName>
        <fullName evidence="2">Uncharacterized protein</fullName>
    </submittedName>
</protein>
<dbReference type="EMBL" id="JANPWB010000003">
    <property type="protein sequence ID" value="KAJ1204304.1"/>
    <property type="molecule type" value="Genomic_DNA"/>
</dbReference>
<keyword evidence="3" id="KW-1185">Reference proteome</keyword>
<dbReference type="AlphaFoldDB" id="A0AAV7VRI9"/>
<feature type="compositionally biased region" description="Acidic residues" evidence="1">
    <location>
        <begin position="105"/>
        <end position="117"/>
    </location>
</feature>
<sequence>MAVTGSSHLRLHHKPLESFGSAPGEHIKVTTTWKRIRTQISGLDRRLQEKKKRRRRQKRHTIRGSRRRRGNTDLTETAGRTDPPRLWRGAAISDNKEPTELNQQEMEDIDEEEDEETGEHANNIAGQLTVLMIRNPCSSTRTIGWSGRRVEILPQVVKSRVNALKNP</sequence>
<evidence type="ECO:0000313" key="2">
    <source>
        <dbReference type="EMBL" id="KAJ1204304.1"/>
    </source>
</evidence>
<name>A0AAV7VRI9_PLEWA</name>
<dbReference type="Proteomes" id="UP001066276">
    <property type="component" value="Chromosome 2_1"/>
</dbReference>
<feature type="region of interest" description="Disordered" evidence="1">
    <location>
        <begin position="43"/>
        <end position="119"/>
    </location>
</feature>
<evidence type="ECO:0000313" key="3">
    <source>
        <dbReference type="Proteomes" id="UP001066276"/>
    </source>
</evidence>
<proteinExistence type="predicted"/>